<proteinExistence type="predicted"/>
<reference evidence="1 2" key="1">
    <citation type="submission" date="2019-06" db="EMBL/GenBank/DDBJ databases">
        <title>Genomics analysis of Aphanomyces spp. identifies a new class of oomycete effector associated with host adaptation.</title>
        <authorList>
            <person name="Gaulin E."/>
        </authorList>
    </citation>
    <scope>NUCLEOTIDE SEQUENCE [LARGE SCALE GENOMIC DNA]</scope>
    <source>
        <strain evidence="1 2">E</strain>
    </source>
</reference>
<dbReference type="Proteomes" id="UP000469452">
    <property type="component" value="Unassembled WGS sequence"/>
</dbReference>
<dbReference type="EMBL" id="VJMI01017712">
    <property type="protein sequence ID" value="KAF0712709.1"/>
    <property type="molecule type" value="Genomic_DNA"/>
</dbReference>
<dbReference type="PANTHER" id="PTHR46586">
    <property type="entry name" value="ANKYRIN REPEAT-CONTAINING PROTEIN"/>
    <property type="match status" value="1"/>
</dbReference>
<comment type="caution">
    <text evidence="1">The sequence shown here is derived from an EMBL/GenBank/DDBJ whole genome shotgun (WGS) entry which is preliminary data.</text>
</comment>
<dbReference type="InterPro" id="IPR052050">
    <property type="entry name" value="SecEffector_AnkRepeat"/>
</dbReference>
<accession>A0A6A4ZFA5</accession>
<dbReference type="SUPFAM" id="SSF48403">
    <property type="entry name" value="Ankyrin repeat"/>
    <property type="match status" value="1"/>
</dbReference>
<evidence type="ECO:0000313" key="2">
    <source>
        <dbReference type="Proteomes" id="UP000469452"/>
    </source>
</evidence>
<protein>
    <submittedName>
        <fullName evidence="1">Uncharacterized protein</fullName>
    </submittedName>
</protein>
<sequence>MGALLSFIRMDVVSLVYIDGRAELVWTFLPLLLVNESNVFELTRYSLVIGPFLFCIRCDFSNEDRKITLYSNSVMRQLPRVAAAVVCNAHLLMRITSFQDGLFGNLLPLFALQRHLVTELDQRRYDLEVDVEVEFRQTTFRIPLCPFKRLWLEKLLKQALLRRQTAWVRHVLLCKPSAASSSLVDIASQQGDIEMLEFLHSRHIRGSTEALDSAKSLAVVEYLHDRQYACTTAAMDIAALRGALDIVRFLHEQRREGCTVLAMDFAASNGHLDVLEFLHSHRREGYTTMAMDMAIKRRHVHVVEFFLRHRHNTNNTGDDVLQQAAALVDGHSDLPPVNVRG</sequence>
<dbReference type="AlphaFoldDB" id="A0A6A4ZFA5"/>
<dbReference type="InterPro" id="IPR036770">
    <property type="entry name" value="Ankyrin_rpt-contain_sf"/>
</dbReference>
<dbReference type="InterPro" id="IPR002110">
    <property type="entry name" value="Ankyrin_rpt"/>
</dbReference>
<organism evidence="1 2">
    <name type="scientific">Aphanomyces astaci</name>
    <name type="common">Crayfish plague agent</name>
    <dbReference type="NCBI Taxonomy" id="112090"/>
    <lineage>
        <taxon>Eukaryota</taxon>
        <taxon>Sar</taxon>
        <taxon>Stramenopiles</taxon>
        <taxon>Oomycota</taxon>
        <taxon>Saprolegniomycetes</taxon>
        <taxon>Saprolegniales</taxon>
        <taxon>Verrucalvaceae</taxon>
        <taxon>Aphanomyces</taxon>
    </lineage>
</organism>
<evidence type="ECO:0000313" key="1">
    <source>
        <dbReference type="EMBL" id="KAF0712709.1"/>
    </source>
</evidence>
<dbReference type="PANTHER" id="PTHR46586:SF4">
    <property type="match status" value="1"/>
</dbReference>
<gene>
    <name evidence="1" type="ORF">AaE_011961</name>
</gene>
<name>A0A6A4ZFA5_APHAT</name>
<dbReference type="Gene3D" id="1.25.40.20">
    <property type="entry name" value="Ankyrin repeat-containing domain"/>
    <property type="match status" value="1"/>
</dbReference>
<dbReference type="VEuPathDB" id="FungiDB:H257_12799"/>
<dbReference type="Pfam" id="PF13637">
    <property type="entry name" value="Ank_4"/>
    <property type="match status" value="1"/>
</dbReference>